<protein>
    <recommendedName>
        <fullName evidence="7 14">Ribonuclease HII</fullName>
        <shortName evidence="14">RNase HII</shortName>
        <ecNumber evidence="6 14">3.1.26.4</ecNumber>
    </recommendedName>
</protein>
<keyword evidence="11 14" id="KW-0255">Endonuclease</keyword>
<dbReference type="GO" id="GO:0006298">
    <property type="term" value="P:mismatch repair"/>
    <property type="evidence" value="ECO:0007669"/>
    <property type="project" value="TreeGrafter"/>
</dbReference>
<organism evidence="18 19">
    <name type="scientific">Helicovermis profundi</name>
    <dbReference type="NCBI Taxonomy" id="3065157"/>
    <lineage>
        <taxon>Bacteria</taxon>
        <taxon>Bacillati</taxon>
        <taxon>Bacillota</taxon>
        <taxon>Clostridia</taxon>
        <taxon>Helicovermis</taxon>
    </lineage>
</organism>
<dbReference type="NCBIfam" id="NF000594">
    <property type="entry name" value="PRK00015.1-1"/>
    <property type="match status" value="1"/>
</dbReference>
<comment type="subcellular location">
    <subcellularLocation>
        <location evidence="4 14">Cytoplasm</location>
    </subcellularLocation>
</comment>
<comment type="similarity">
    <text evidence="5 14 16">Belongs to the RNase HII family.</text>
</comment>
<dbReference type="InterPro" id="IPR022898">
    <property type="entry name" value="RNase_HII"/>
</dbReference>
<evidence type="ECO:0000256" key="4">
    <source>
        <dbReference type="ARBA" id="ARBA00004496"/>
    </source>
</evidence>
<dbReference type="RefSeq" id="WP_338535032.1">
    <property type="nucleotide sequence ID" value="NZ_AP028654.1"/>
</dbReference>
<evidence type="ECO:0000256" key="6">
    <source>
        <dbReference type="ARBA" id="ARBA00012180"/>
    </source>
</evidence>
<evidence type="ECO:0000256" key="9">
    <source>
        <dbReference type="ARBA" id="ARBA00022722"/>
    </source>
</evidence>
<name>A0AAU9E473_9FIRM</name>
<keyword evidence="10 14" id="KW-0479">Metal-binding</keyword>
<sequence length="256" mass="29214">MQIDKLSVKEIKKYIDNNDNFNNNKFIESLLKDTRKAVNKLGEKMLRDKNKMNLLIEKSEFMKSYERKYWDNNIIVGGIDEVGRGPLFGPVVSAVVILPPNYSLLGVDDSKKLTEKKREELYNIIIKDALDYSVGIVDNKIIDEINILNATKLSMKNAILKLKTKPKHLLIDALKLDDVNIPQTAIIKGDAKSVSIAAASIVAKVTRDRMIVELSKDYNNYDFENNKGYGTKKHYDGIKKHGITPYHRKTFLKNIL</sequence>
<dbReference type="GO" id="GO:0043137">
    <property type="term" value="P:DNA replication, removal of RNA primer"/>
    <property type="evidence" value="ECO:0007669"/>
    <property type="project" value="TreeGrafter"/>
</dbReference>
<evidence type="ECO:0000256" key="11">
    <source>
        <dbReference type="ARBA" id="ARBA00022759"/>
    </source>
</evidence>
<keyword evidence="19" id="KW-1185">Reference proteome</keyword>
<feature type="binding site" evidence="14 15">
    <location>
        <position position="172"/>
    </location>
    <ligand>
        <name>a divalent metal cation</name>
        <dbReference type="ChEBI" id="CHEBI:60240"/>
    </ligand>
</feature>
<evidence type="ECO:0000256" key="5">
    <source>
        <dbReference type="ARBA" id="ARBA00007383"/>
    </source>
</evidence>
<dbReference type="SUPFAM" id="SSF53098">
    <property type="entry name" value="Ribonuclease H-like"/>
    <property type="match status" value="1"/>
</dbReference>
<dbReference type="InterPro" id="IPR036397">
    <property type="entry name" value="RNaseH_sf"/>
</dbReference>
<evidence type="ECO:0000256" key="12">
    <source>
        <dbReference type="ARBA" id="ARBA00022801"/>
    </source>
</evidence>
<gene>
    <name evidence="14" type="primary">rnhB</name>
    <name evidence="18" type="ORF">HLPR_17250</name>
</gene>
<dbReference type="InterPro" id="IPR012337">
    <property type="entry name" value="RNaseH-like_sf"/>
</dbReference>
<evidence type="ECO:0000256" key="15">
    <source>
        <dbReference type="PROSITE-ProRule" id="PRU01319"/>
    </source>
</evidence>
<feature type="domain" description="RNase H type-2" evidence="17">
    <location>
        <begin position="74"/>
        <end position="256"/>
    </location>
</feature>
<keyword evidence="8 14" id="KW-0963">Cytoplasm</keyword>
<reference evidence="18 19" key="1">
    <citation type="submission" date="2023-08" db="EMBL/GenBank/DDBJ databases">
        <title>Helicovermis profunda gen. nov., sp. nov., a novel mesophilic, fermentative bacterium within the Bacillota from a deep-sea hydrothermal vent chimney.</title>
        <authorList>
            <person name="Miyazaki U."/>
            <person name="Mizutani D."/>
            <person name="Hashimoto Y."/>
            <person name="Tame A."/>
            <person name="Sawayama S."/>
            <person name="Miyazaki J."/>
            <person name="Takai K."/>
            <person name="Nakagawa S."/>
        </authorList>
    </citation>
    <scope>NUCLEOTIDE SEQUENCE [LARGE SCALE GENOMIC DNA]</scope>
    <source>
        <strain evidence="18 19">S502</strain>
    </source>
</reference>
<evidence type="ECO:0000256" key="8">
    <source>
        <dbReference type="ARBA" id="ARBA00022490"/>
    </source>
</evidence>
<keyword evidence="9 14" id="KW-0540">Nuclease</keyword>
<evidence type="ECO:0000313" key="18">
    <source>
        <dbReference type="EMBL" id="BEP29394.1"/>
    </source>
</evidence>
<dbReference type="PANTHER" id="PTHR10954:SF18">
    <property type="entry name" value="RIBONUCLEASE HII"/>
    <property type="match status" value="1"/>
</dbReference>
<dbReference type="GO" id="GO:0030145">
    <property type="term" value="F:manganese ion binding"/>
    <property type="evidence" value="ECO:0007669"/>
    <property type="project" value="UniProtKB-UniRule"/>
</dbReference>
<dbReference type="Gene3D" id="3.30.420.10">
    <property type="entry name" value="Ribonuclease H-like superfamily/Ribonuclease H"/>
    <property type="match status" value="1"/>
</dbReference>
<evidence type="ECO:0000256" key="16">
    <source>
        <dbReference type="RuleBase" id="RU003515"/>
    </source>
</evidence>
<comment type="cofactor">
    <cofactor evidence="14 15">
        <name>Mn(2+)</name>
        <dbReference type="ChEBI" id="CHEBI:29035"/>
    </cofactor>
    <cofactor evidence="14 15">
        <name>Mg(2+)</name>
        <dbReference type="ChEBI" id="CHEBI:18420"/>
    </cofactor>
    <text evidence="14 15">Manganese or magnesium. Binds 1 divalent metal ion per monomer in the absence of substrate. May bind a second metal ion after substrate binding.</text>
</comment>
<proteinExistence type="inferred from homology"/>
<dbReference type="PROSITE" id="PS51975">
    <property type="entry name" value="RNASE_H_2"/>
    <property type="match status" value="1"/>
</dbReference>
<evidence type="ECO:0000256" key="3">
    <source>
        <dbReference type="ARBA" id="ARBA00004065"/>
    </source>
</evidence>
<dbReference type="GO" id="GO:0003723">
    <property type="term" value="F:RNA binding"/>
    <property type="evidence" value="ECO:0007669"/>
    <property type="project" value="UniProtKB-UniRule"/>
</dbReference>
<dbReference type="HAMAP" id="MF_00052_B">
    <property type="entry name" value="RNase_HII_B"/>
    <property type="match status" value="1"/>
</dbReference>
<dbReference type="Proteomes" id="UP001321786">
    <property type="component" value="Chromosome"/>
</dbReference>
<dbReference type="NCBIfam" id="NF000595">
    <property type="entry name" value="PRK00015.1-3"/>
    <property type="match status" value="1"/>
</dbReference>
<dbReference type="AlphaFoldDB" id="A0AAU9E473"/>
<accession>A0AAU9E473</accession>
<feature type="binding site" evidence="14 15">
    <location>
        <position position="81"/>
    </location>
    <ligand>
        <name>a divalent metal cation</name>
        <dbReference type="ChEBI" id="CHEBI:60240"/>
    </ligand>
</feature>
<evidence type="ECO:0000256" key="7">
    <source>
        <dbReference type="ARBA" id="ARBA00019179"/>
    </source>
</evidence>
<evidence type="ECO:0000313" key="19">
    <source>
        <dbReference type="Proteomes" id="UP001321786"/>
    </source>
</evidence>
<evidence type="ECO:0000259" key="17">
    <source>
        <dbReference type="PROSITE" id="PS51975"/>
    </source>
</evidence>
<keyword evidence="12 14" id="KW-0378">Hydrolase</keyword>
<dbReference type="GO" id="GO:0005737">
    <property type="term" value="C:cytoplasm"/>
    <property type="evidence" value="ECO:0007669"/>
    <property type="project" value="UniProtKB-SubCell"/>
</dbReference>
<evidence type="ECO:0000256" key="2">
    <source>
        <dbReference type="ARBA" id="ARBA00001946"/>
    </source>
</evidence>
<evidence type="ECO:0000256" key="1">
    <source>
        <dbReference type="ARBA" id="ARBA00000077"/>
    </source>
</evidence>
<dbReference type="InterPro" id="IPR001352">
    <property type="entry name" value="RNase_HII/HIII"/>
</dbReference>
<dbReference type="CDD" id="cd07182">
    <property type="entry name" value="RNase_HII_bacteria_HII_like"/>
    <property type="match status" value="1"/>
</dbReference>
<evidence type="ECO:0000256" key="10">
    <source>
        <dbReference type="ARBA" id="ARBA00022723"/>
    </source>
</evidence>
<dbReference type="EC" id="3.1.26.4" evidence="6 14"/>
<keyword evidence="13 14" id="KW-0464">Manganese</keyword>
<dbReference type="GO" id="GO:0032299">
    <property type="term" value="C:ribonuclease H2 complex"/>
    <property type="evidence" value="ECO:0007669"/>
    <property type="project" value="TreeGrafter"/>
</dbReference>
<evidence type="ECO:0000256" key="14">
    <source>
        <dbReference type="HAMAP-Rule" id="MF_00052"/>
    </source>
</evidence>
<evidence type="ECO:0000256" key="13">
    <source>
        <dbReference type="ARBA" id="ARBA00023211"/>
    </source>
</evidence>
<comment type="cofactor">
    <cofactor evidence="2">
        <name>Mg(2+)</name>
        <dbReference type="ChEBI" id="CHEBI:18420"/>
    </cofactor>
</comment>
<dbReference type="InterPro" id="IPR024567">
    <property type="entry name" value="RNase_HII/HIII_dom"/>
</dbReference>
<dbReference type="Pfam" id="PF01351">
    <property type="entry name" value="RNase_HII"/>
    <property type="match status" value="1"/>
</dbReference>
<dbReference type="PANTHER" id="PTHR10954">
    <property type="entry name" value="RIBONUCLEASE H2 SUBUNIT A"/>
    <property type="match status" value="1"/>
</dbReference>
<dbReference type="EMBL" id="AP028654">
    <property type="protein sequence ID" value="BEP29394.1"/>
    <property type="molecule type" value="Genomic_DNA"/>
</dbReference>
<comment type="function">
    <text evidence="3 14 16">Endonuclease that specifically degrades the RNA of RNA-DNA hybrids.</text>
</comment>
<comment type="catalytic activity">
    <reaction evidence="1 14 15 16">
        <text>Endonucleolytic cleavage to 5'-phosphomonoester.</text>
        <dbReference type="EC" id="3.1.26.4"/>
    </reaction>
</comment>
<dbReference type="GO" id="GO:0004523">
    <property type="term" value="F:RNA-DNA hybrid ribonuclease activity"/>
    <property type="evidence" value="ECO:0007669"/>
    <property type="project" value="UniProtKB-UniRule"/>
</dbReference>
<dbReference type="FunFam" id="3.30.420.10:FF:000006">
    <property type="entry name" value="Ribonuclease HII"/>
    <property type="match status" value="1"/>
</dbReference>
<dbReference type="KEGG" id="hprf:HLPR_17250"/>
<feature type="binding site" evidence="14 15">
    <location>
        <position position="80"/>
    </location>
    <ligand>
        <name>a divalent metal cation</name>
        <dbReference type="ChEBI" id="CHEBI:60240"/>
    </ligand>
</feature>